<sequence>MKKASLRITASSDGVGFGVVISAGDRSNEPVPLGSLGEVHRLREVFDRNASEDDRREAGDLLYEALLGGGVADHWATLRAGCTADSPLRVVLDIEPAELRSLPWELMRQRGAWLWRRPELLMRRGAAVPAVDVGMPEAWPLRVLVVIGTPARDEQALAEQELAALSGVLECRPGQAHVEVLDCPDSAHELAEAVEELRPHAVHFIAHGMQRAGGGSPELSFTTESGGGWQLCAEDVADLTQWQPRLVVLNACHLAQADPADWVGGIAQAFSDTGARAVISMQADIKSSAAVVFTRSFYEGLVRGLPIDECMAAARSALGKLPERTGEWALPVLLTSTEPDAVLPLIIRSPEGSRPEDIHRHKQYIDLRRFVGQVEERRQAWWALDDPRSHDGIPKRSVLVIGGHSHGDFRRTGKTWLSNWCQATWFLRGHQIISVDLSSRLAAPGARAGGGTRRKDWLTVLRTIREQAISSDQLCSLPKDAFRDFNAELNRLVVGHVQSVEGGGAGQEDEWNPFNDDVGHADERKRDIMAAFVATLRRVASDQPLILALDHADRIMEESLGGELYEGLIRPIAYGKAAPLRLVLVAPDNWMRPIIPDADSHVIGRVQVGDFRRGQLVRLARAYSQRLGCEPNKATIGVVEALARQPQEYFGVDLFECLTPHVDQWAAAINKLEAG</sequence>
<name>A0A1G9ZME4_9ACTN</name>
<dbReference type="GeneID" id="40832784"/>
<evidence type="ECO:0000313" key="2">
    <source>
        <dbReference type="EMBL" id="SDN22652.1"/>
    </source>
</evidence>
<dbReference type="EMBL" id="FNHI01000022">
    <property type="protein sequence ID" value="SDN22652.1"/>
    <property type="molecule type" value="Genomic_DNA"/>
</dbReference>
<feature type="domain" description="CHAT" evidence="1">
    <location>
        <begin position="58"/>
        <end position="329"/>
    </location>
</feature>
<proteinExistence type="predicted"/>
<accession>A0A1G9ZME4</accession>
<dbReference type="Proteomes" id="UP000199063">
    <property type="component" value="Unassembled WGS sequence"/>
</dbReference>
<dbReference type="RefSeq" id="WP_093659629.1">
    <property type="nucleotide sequence ID" value="NZ_FNHI01000022.1"/>
</dbReference>
<dbReference type="InterPro" id="IPR024983">
    <property type="entry name" value="CHAT_dom"/>
</dbReference>
<keyword evidence="3" id="KW-1185">Reference proteome</keyword>
<dbReference type="STRING" id="1196353.SAMN05444921_12213"/>
<dbReference type="OrthoDB" id="8253226at2"/>
<evidence type="ECO:0000313" key="3">
    <source>
        <dbReference type="Proteomes" id="UP000199063"/>
    </source>
</evidence>
<evidence type="ECO:0000259" key="1">
    <source>
        <dbReference type="Pfam" id="PF12770"/>
    </source>
</evidence>
<reference evidence="3" key="1">
    <citation type="submission" date="2016-10" db="EMBL/GenBank/DDBJ databases">
        <authorList>
            <person name="Varghese N."/>
            <person name="Submissions S."/>
        </authorList>
    </citation>
    <scope>NUCLEOTIDE SEQUENCE [LARGE SCALE GENOMIC DNA]</scope>
    <source>
        <strain evidence="3">CGMCC 4.7042</strain>
    </source>
</reference>
<dbReference type="Pfam" id="PF12770">
    <property type="entry name" value="CHAT"/>
    <property type="match status" value="1"/>
</dbReference>
<gene>
    <name evidence="2" type="ORF">SAMN05444921_12213</name>
</gene>
<organism evidence="2 3">
    <name type="scientific">Streptomyces wuyuanensis</name>
    <dbReference type="NCBI Taxonomy" id="1196353"/>
    <lineage>
        <taxon>Bacteria</taxon>
        <taxon>Bacillati</taxon>
        <taxon>Actinomycetota</taxon>
        <taxon>Actinomycetes</taxon>
        <taxon>Kitasatosporales</taxon>
        <taxon>Streptomycetaceae</taxon>
        <taxon>Streptomyces</taxon>
    </lineage>
</organism>
<dbReference type="AlphaFoldDB" id="A0A1G9ZME4"/>
<protein>
    <submittedName>
        <fullName evidence="2">CHAT domain-containing protein</fullName>
    </submittedName>
</protein>